<dbReference type="SFLD" id="SFLDG01129">
    <property type="entry name" value="C1.5:_HAD__Beta-PGM__Phosphata"/>
    <property type="match status" value="1"/>
</dbReference>
<keyword evidence="3" id="KW-1185">Reference proteome</keyword>
<dbReference type="Proteomes" id="UP000002218">
    <property type="component" value="Chromosome"/>
</dbReference>
<dbReference type="GO" id="GO:0006281">
    <property type="term" value="P:DNA repair"/>
    <property type="evidence" value="ECO:0007669"/>
    <property type="project" value="TreeGrafter"/>
</dbReference>
<gene>
    <name evidence="2" type="ordered locus">Namu_2348</name>
</gene>
<feature type="compositionally biased region" description="Low complexity" evidence="1">
    <location>
        <begin position="302"/>
        <end position="314"/>
    </location>
</feature>
<evidence type="ECO:0000256" key="1">
    <source>
        <dbReference type="SAM" id="MobiDB-lite"/>
    </source>
</evidence>
<sequence>MVDADRPPVRAVIFDLDGTLVQTRIASWEIFARINDRFELGVDRPEKYFELFNGNVFRSIRKLCRDDAQAQQVNAAFLELLRTEYTPPLVPGMAEVVRRLATDCTLAVMSSNAMAVLRRVLVANDLAFCFAHVFGGDIAPDKKTAMRSFLADAGNGYGRRCAADYDEAATRRDADPASTVLVTDTAGDVKDALAVGIRAVGVAWGMHSVDELTRAGAEFVALWPQELGAHILGDEAARPPRGACAVPAVHPARGPEAVRPTTPASGCGCGCSGKDCPVKDFVVGDDPVRRAAAIRRRRRQGSAPVSAPASTPAGALPPGPGRPSGPPPADELLQAVRRVCRA</sequence>
<dbReference type="AlphaFoldDB" id="C8XKG2"/>
<dbReference type="PANTHER" id="PTHR43434">
    <property type="entry name" value="PHOSPHOGLYCOLATE PHOSPHATASE"/>
    <property type="match status" value="1"/>
</dbReference>
<dbReference type="KEGG" id="nml:Namu_2348"/>
<feature type="region of interest" description="Disordered" evidence="1">
    <location>
        <begin position="295"/>
        <end position="330"/>
    </location>
</feature>
<protein>
    <submittedName>
        <fullName evidence="2">Haloacid dehalogenase domain protein hydrolase</fullName>
    </submittedName>
</protein>
<evidence type="ECO:0000313" key="2">
    <source>
        <dbReference type="EMBL" id="ACV78724.1"/>
    </source>
</evidence>
<feature type="compositionally biased region" description="Pro residues" evidence="1">
    <location>
        <begin position="315"/>
        <end position="329"/>
    </location>
</feature>
<dbReference type="InterPro" id="IPR023198">
    <property type="entry name" value="PGP-like_dom2"/>
</dbReference>
<dbReference type="GO" id="GO:0005829">
    <property type="term" value="C:cytosol"/>
    <property type="evidence" value="ECO:0007669"/>
    <property type="project" value="TreeGrafter"/>
</dbReference>
<dbReference type="OrthoDB" id="9797743at2"/>
<keyword evidence="2" id="KW-0378">Hydrolase</keyword>
<dbReference type="Gene3D" id="3.40.50.1000">
    <property type="entry name" value="HAD superfamily/HAD-like"/>
    <property type="match status" value="1"/>
</dbReference>
<dbReference type="InParanoid" id="C8XKG2"/>
<dbReference type="eggNOG" id="COG0546">
    <property type="taxonomic scope" value="Bacteria"/>
</dbReference>
<evidence type="ECO:0000313" key="3">
    <source>
        <dbReference type="Proteomes" id="UP000002218"/>
    </source>
</evidence>
<dbReference type="InterPro" id="IPR023214">
    <property type="entry name" value="HAD_sf"/>
</dbReference>
<name>C8XKG2_NAKMY</name>
<dbReference type="SFLD" id="SFLDS00003">
    <property type="entry name" value="Haloacid_Dehalogenase"/>
    <property type="match status" value="1"/>
</dbReference>
<dbReference type="Gene3D" id="1.10.150.240">
    <property type="entry name" value="Putative phosphatase, domain 2"/>
    <property type="match status" value="1"/>
</dbReference>
<reference evidence="3" key="1">
    <citation type="submission" date="2009-09" db="EMBL/GenBank/DDBJ databases">
        <title>The complete genome of Nakamurella multipartita DSM 44233.</title>
        <authorList>
            <consortium name="US DOE Joint Genome Institute (JGI-PGF)"/>
            <person name="Lucas S."/>
            <person name="Copeland A."/>
            <person name="Lapidus A."/>
            <person name="Glavina del Rio T."/>
            <person name="Dalin E."/>
            <person name="Tice H."/>
            <person name="Bruce D."/>
            <person name="Goodwin L."/>
            <person name="Pitluck S."/>
            <person name="Kyrpides N."/>
            <person name="Mavromatis K."/>
            <person name="Ivanova N."/>
            <person name="Ovchinnikova G."/>
            <person name="Sims D."/>
            <person name="Meincke L."/>
            <person name="Brettin T."/>
            <person name="Detter J.C."/>
            <person name="Han C."/>
            <person name="Larimer F."/>
            <person name="Land M."/>
            <person name="Hauser L."/>
            <person name="Markowitz V."/>
            <person name="Cheng J.-F."/>
            <person name="Hugenholtz P."/>
            <person name="Woyke T."/>
            <person name="Wu D."/>
            <person name="Klenk H.-P."/>
            <person name="Eisen J.A."/>
        </authorList>
    </citation>
    <scope>NUCLEOTIDE SEQUENCE [LARGE SCALE GENOMIC DNA]</scope>
    <source>
        <strain evidence="3">ATCC 700099 / DSM 44233 / CIP 104796 / JCM 9543 / NBRC 105858 / Y-104</strain>
    </source>
</reference>
<organism evidence="2 3">
    <name type="scientific">Nakamurella multipartita (strain ATCC 700099 / DSM 44233 / CIP 104796 / JCM 9543 / NBRC 105858 / Y-104)</name>
    <name type="common">Microsphaera multipartita</name>
    <dbReference type="NCBI Taxonomy" id="479431"/>
    <lineage>
        <taxon>Bacteria</taxon>
        <taxon>Bacillati</taxon>
        <taxon>Actinomycetota</taxon>
        <taxon>Actinomycetes</taxon>
        <taxon>Nakamurellales</taxon>
        <taxon>Nakamurellaceae</taxon>
        <taxon>Nakamurella</taxon>
    </lineage>
</organism>
<dbReference type="InterPro" id="IPR050155">
    <property type="entry name" value="HAD-like_hydrolase_sf"/>
</dbReference>
<dbReference type="PANTHER" id="PTHR43434:SF1">
    <property type="entry name" value="PHOSPHOGLYCOLATE PHOSPHATASE"/>
    <property type="match status" value="1"/>
</dbReference>
<dbReference type="InterPro" id="IPR036412">
    <property type="entry name" value="HAD-like_sf"/>
</dbReference>
<dbReference type="Pfam" id="PF13242">
    <property type="entry name" value="Hydrolase_like"/>
    <property type="match status" value="1"/>
</dbReference>
<dbReference type="EMBL" id="CP001737">
    <property type="protein sequence ID" value="ACV78724.1"/>
    <property type="molecule type" value="Genomic_DNA"/>
</dbReference>
<dbReference type="HOGENOM" id="CLU_810926_0_0_11"/>
<proteinExistence type="predicted"/>
<dbReference type="RefSeq" id="WP_015747614.1">
    <property type="nucleotide sequence ID" value="NC_013235.1"/>
</dbReference>
<dbReference type="InterPro" id="IPR041492">
    <property type="entry name" value="HAD_2"/>
</dbReference>
<accession>C8XKG2</accession>
<dbReference type="STRING" id="479431.Namu_2348"/>
<reference evidence="2 3" key="2">
    <citation type="journal article" date="2010" name="Stand. Genomic Sci.">
        <title>Complete genome sequence of Nakamurella multipartita type strain (Y-104).</title>
        <authorList>
            <person name="Tice H."/>
            <person name="Mayilraj S."/>
            <person name="Sims D."/>
            <person name="Lapidus A."/>
            <person name="Nolan M."/>
            <person name="Lucas S."/>
            <person name="Glavina Del Rio T."/>
            <person name="Copeland A."/>
            <person name="Cheng J.F."/>
            <person name="Meincke L."/>
            <person name="Bruce D."/>
            <person name="Goodwin L."/>
            <person name="Pitluck S."/>
            <person name="Ivanova N."/>
            <person name="Mavromatis K."/>
            <person name="Ovchinnikova G."/>
            <person name="Pati A."/>
            <person name="Chen A."/>
            <person name="Palaniappan K."/>
            <person name="Land M."/>
            <person name="Hauser L."/>
            <person name="Chang Y.J."/>
            <person name="Jeffries C.D."/>
            <person name="Detter J.C."/>
            <person name="Brettin T."/>
            <person name="Rohde M."/>
            <person name="Goker M."/>
            <person name="Bristow J."/>
            <person name="Eisen J.A."/>
            <person name="Markowitz V."/>
            <person name="Hugenholtz P."/>
            <person name="Kyrpides N.C."/>
            <person name="Klenk H.P."/>
            <person name="Chen F."/>
        </authorList>
    </citation>
    <scope>NUCLEOTIDE SEQUENCE [LARGE SCALE GENOMIC DNA]</scope>
    <source>
        <strain evidence="3">ATCC 700099 / DSM 44233 / CIP 104796 / JCM 9543 / NBRC 105858 / Y-104</strain>
    </source>
</reference>
<dbReference type="Pfam" id="PF13419">
    <property type="entry name" value="HAD_2"/>
    <property type="match status" value="1"/>
</dbReference>
<dbReference type="GO" id="GO:0008967">
    <property type="term" value="F:phosphoglycolate phosphatase activity"/>
    <property type="evidence" value="ECO:0007669"/>
    <property type="project" value="TreeGrafter"/>
</dbReference>
<dbReference type="SUPFAM" id="SSF56784">
    <property type="entry name" value="HAD-like"/>
    <property type="match status" value="1"/>
</dbReference>